<gene>
    <name evidence="1" type="ORF">MB901379_02188</name>
</gene>
<dbReference type="EMBL" id="LR130759">
    <property type="protein sequence ID" value="VDM88625.1"/>
    <property type="molecule type" value="Genomic_DNA"/>
</dbReference>
<accession>A0A3S4DT44</accession>
<dbReference type="KEGG" id="mbai:MB901379_02188"/>
<reference evidence="2" key="1">
    <citation type="submission" date="2018-02" db="EMBL/GenBank/DDBJ databases">
        <authorList>
            <person name="Seth-Smith MB H."/>
            <person name="Seth-Smith H."/>
        </authorList>
    </citation>
    <scope>NUCLEOTIDE SEQUENCE [LARGE SCALE GENOMIC DNA]</scope>
</reference>
<organism evidence="1 2">
    <name type="scientific">Mycobacterium basiliense</name>
    <dbReference type="NCBI Taxonomy" id="2094119"/>
    <lineage>
        <taxon>Bacteria</taxon>
        <taxon>Bacillati</taxon>
        <taxon>Actinomycetota</taxon>
        <taxon>Actinomycetes</taxon>
        <taxon>Mycobacteriales</taxon>
        <taxon>Mycobacteriaceae</taxon>
        <taxon>Mycobacterium</taxon>
    </lineage>
</organism>
<protein>
    <submittedName>
        <fullName evidence="1">Uncharacterized protein</fullName>
    </submittedName>
</protein>
<name>A0A3S4DT44_9MYCO</name>
<proteinExistence type="predicted"/>
<sequence>MTAAGSTTHLDKEDMASLERRFNDRAHSAAVRVLSVDQLSVS</sequence>
<keyword evidence="2" id="KW-1185">Reference proteome</keyword>
<dbReference type="AlphaFoldDB" id="A0A3S4DT44"/>
<evidence type="ECO:0000313" key="2">
    <source>
        <dbReference type="Proteomes" id="UP000269998"/>
    </source>
</evidence>
<dbReference type="Proteomes" id="UP000269998">
    <property type="component" value="Chromosome"/>
</dbReference>
<evidence type="ECO:0000313" key="1">
    <source>
        <dbReference type="EMBL" id="VDM88625.1"/>
    </source>
</evidence>